<feature type="region of interest" description="Disordered" evidence="1">
    <location>
        <begin position="95"/>
        <end position="238"/>
    </location>
</feature>
<dbReference type="AlphaFoldDB" id="A0A8H6Z1K9"/>
<protein>
    <submittedName>
        <fullName evidence="2">Uncharacterized protein</fullName>
    </submittedName>
</protein>
<proteinExistence type="predicted"/>
<dbReference type="Proteomes" id="UP000620124">
    <property type="component" value="Unassembled WGS sequence"/>
</dbReference>
<evidence type="ECO:0000313" key="2">
    <source>
        <dbReference type="EMBL" id="KAF7368992.1"/>
    </source>
</evidence>
<feature type="compositionally biased region" description="Acidic residues" evidence="1">
    <location>
        <begin position="198"/>
        <end position="208"/>
    </location>
</feature>
<gene>
    <name evidence="2" type="ORF">MVEN_00225800</name>
</gene>
<comment type="caution">
    <text evidence="2">The sequence shown here is derived from an EMBL/GenBank/DDBJ whole genome shotgun (WGS) entry which is preliminary data.</text>
</comment>
<dbReference type="EMBL" id="JACAZI010000002">
    <property type="protein sequence ID" value="KAF7368992.1"/>
    <property type="molecule type" value="Genomic_DNA"/>
</dbReference>
<accession>A0A8H6Z1K9</accession>
<evidence type="ECO:0000313" key="3">
    <source>
        <dbReference type="Proteomes" id="UP000620124"/>
    </source>
</evidence>
<keyword evidence="3" id="KW-1185">Reference proteome</keyword>
<organism evidence="2 3">
    <name type="scientific">Mycena venus</name>
    <dbReference type="NCBI Taxonomy" id="2733690"/>
    <lineage>
        <taxon>Eukaryota</taxon>
        <taxon>Fungi</taxon>
        <taxon>Dikarya</taxon>
        <taxon>Basidiomycota</taxon>
        <taxon>Agaricomycotina</taxon>
        <taxon>Agaricomycetes</taxon>
        <taxon>Agaricomycetidae</taxon>
        <taxon>Agaricales</taxon>
        <taxon>Marasmiineae</taxon>
        <taxon>Mycenaceae</taxon>
        <taxon>Mycena</taxon>
    </lineage>
</organism>
<evidence type="ECO:0000256" key="1">
    <source>
        <dbReference type="SAM" id="MobiDB-lite"/>
    </source>
</evidence>
<dbReference type="OrthoDB" id="3064597at2759"/>
<reference evidence="2" key="1">
    <citation type="submission" date="2020-05" db="EMBL/GenBank/DDBJ databases">
        <title>Mycena genomes resolve the evolution of fungal bioluminescence.</title>
        <authorList>
            <person name="Tsai I.J."/>
        </authorList>
    </citation>
    <scope>NUCLEOTIDE SEQUENCE</scope>
    <source>
        <strain evidence="2">CCC161011</strain>
    </source>
</reference>
<feature type="compositionally biased region" description="Polar residues" evidence="1">
    <location>
        <begin position="143"/>
        <end position="159"/>
    </location>
</feature>
<name>A0A8H6Z1K9_9AGAR</name>
<sequence>MAIPSAFFDGCTNFEISGGTFNDVRGNLNQRRVNHYNVQYNNVNGNLTRYNSPTIVNFGGPAPMFNHNTADPPPPRRGAGRGNYAVRMEPYSTVRGSEPIAQIPAFRPNRIPSRGGVPSPHDANPSQASPSPNRERGVPPRARSTQNYLSQPSGSTSGPLNGRRRGDSWAYSPPPMPSFASPFSYRDEETMSDSESLQSEDESDDESGADVPSFLPSENAVAPEVSSDSAVGQHRRSF</sequence>